<evidence type="ECO:0000313" key="1">
    <source>
        <dbReference type="EMBL" id="GIX67131.1"/>
    </source>
</evidence>
<sequence length="127" mass="15018">MLLLFSRVGPQSECVFGDFFQDQVSKAIVVGVRMKNRDSGRLNREWRKFERKYIWTDSFIEFFLTMKWNFVVVVVVEHWCERKIGIIVSSMPGWPSDESLASRRTFSGNCVSYVFRIYSRIKCPMLL</sequence>
<gene>
    <name evidence="1" type="ORF">CDAR_385691</name>
</gene>
<keyword evidence="2" id="KW-1185">Reference proteome</keyword>
<dbReference type="AlphaFoldDB" id="A0AAV4M4Y3"/>
<evidence type="ECO:0000313" key="2">
    <source>
        <dbReference type="Proteomes" id="UP001054837"/>
    </source>
</evidence>
<name>A0AAV4M4Y3_9ARAC</name>
<organism evidence="1 2">
    <name type="scientific">Caerostris darwini</name>
    <dbReference type="NCBI Taxonomy" id="1538125"/>
    <lineage>
        <taxon>Eukaryota</taxon>
        <taxon>Metazoa</taxon>
        <taxon>Ecdysozoa</taxon>
        <taxon>Arthropoda</taxon>
        <taxon>Chelicerata</taxon>
        <taxon>Arachnida</taxon>
        <taxon>Araneae</taxon>
        <taxon>Araneomorphae</taxon>
        <taxon>Entelegynae</taxon>
        <taxon>Araneoidea</taxon>
        <taxon>Araneidae</taxon>
        <taxon>Caerostris</taxon>
    </lineage>
</organism>
<comment type="caution">
    <text evidence="1">The sequence shown here is derived from an EMBL/GenBank/DDBJ whole genome shotgun (WGS) entry which is preliminary data.</text>
</comment>
<dbReference type="Proteomes" id="UP001054837">
    <property type="component" value="Unassembled WGS sequence"/>
</dbReference>
<dbReference type="EMBL" id="BPLQ01000062">
    <property type="protein sequence ID" value="GIX67131.1"/>
    <property type="molecule type" value="Genomic_DNA"/>
</dbReference>
<reference evidence="1 2" key="1">
    <citation type="submission" date="2021-06" db="EMBL/GenBank/DDBJ databases">
        <title>Caerostris darwini draft genome.</title>
        <authorList>
            <person name="Kono N."/>
            <person name="Arakawa K."/>
        </authorList>
    </citation>
    <scope>NUCLEOTIDE SEQUENCE [LARGE SCALE GENOMIC DNA]</scope>
</reference>
<protein>
    <submittedName>
        <fullName evidence="1">Uncharacterized protein</fullName>
    </submittedName>
</protein>
<accession>A0AAV4M4Y3</accession>
<proteinExistence type="predicted"/>